<evidence type="ECO:0000313" key="4">
    <source>
        <dbReference type="Proteomes" id="UP001328107"/>
    </source>
</evidence>
<dbReference type="PANTHER" id="PTHR15545">
    <property type="entry name" value="PDZ DOMAIN CONTAINING RING FINGER PROTEIN 3, 4"/>
    <property type="match status" value="1"/>
</dbReference>
<evidence type="ECO:0000313" key="3">
    <source>
        <dbReference type="EMBL" id="GMR48756.1"/>
    </source>
</evidence>
<feature type="region of interest" description="Disordered" evidence="2">
    <location>
        <begin position="326"/>
        <end position="346"/>
    </location>
</feature>
<feature type="region of interest" description="Disordered" evidence="2">
    <location>
        <begin position="552"/>
        <end position="575"/>
    </location>
</feature>
<dbReference type="AlphaFoldDB" id="A0AAN5CQF1"/>
<evidence type="ECO:0000256" key="1">
    <source>
        <dbReference type="SAM" id="Coils"/>
    </source>
</evidence>
<feature type="compositionally biased region" description="Polar residues" evidence="2">
    <location>
        <begin position="209"/>
        <end position="221"/>
    </location>
</feature>
<feature type="coiled-coil region" evidence="1">
    <location>
        <begin position="46"/>
        <end position="73"/>
    </location>
</feature>
<feature type="compositionally biased region" description="Low complexity" evidence="2">
    <location>
        <begin position="256"/>
        <end position="265"/>
    </location>
</feature>
<accession>A0AAN5CQF1</accession>
<name>A0AAN5CQF1_9BILA</name>
<reference evidence="4" key="1">
    <citation type="submission" date="2022-10" db="EMBL/GenBank/DDBJ databases">
        <title>Genome assembly of Pristionchus species.</title>
        <authorList>
            <person name="Yoshida K."/>
            <person name="Sommer R.J."/>
        </authorList>
    </citation>
    <scope>NUCLEOTIDE SEQUENCE [LARGE SCALE GENOMIC DNA]</scope>
    <source>
        <strain evidence="4">RS5460</strain>
    </source>
</reference>
<sequence>MFFIPSIAPLPLIPPFLRMHSSLYASSSCSQPRPSLQLEQQPRGVTAEMTEKLDFLHREMANLRMECDRLISKHEIVKQSLNQSGTAFDTPSSAYNTGGESCRSLTPEGLNCVECQSCITIAQQPTCLPPPFKVTSPLQQKKRFGEQPRDRCSLIYHNTSASYHPSMHDSSDYTRNGFDRSINDDVIYGSSMLQMTSPPSPRTQRSSHHFSPNSLRMPSSSPIRRSQQLQPLQQSAAGPSCPASPQPLRRATQLEMQRMQQMQPQRLHRSKGMESPIPPSPDLIYRNGAAAMMVRGDTPRPSPAPESAPSGEAAALAERLRAYQAPPSPAMTRQPPPVFVTPVPPSRVKKKRSYSLIKLLSRSSVTAQKPHTPHPETLFLFERPVDHFDLQCGRSEEDDATLTRDREGSTTVVEPTVIGCSTRTLNGNDVQYKWKVKRRCDGSRYVVKRPVRSQVLKKREAQLLRERPGITTDDDALSGIKLGQFIPRDDRKRVLEREKAKKRRRQQRVLLAAETANTEQPIISLSQLKQHRKQADMLLDDFSTTREWLSQRNRLEPSTSTIRRPSSRIPTVTTV</sequence>
<evidence type="ECO:0000256" key="2">
    <source>
        <dbReference type="SAM" id="MobiDB-lite"/>
    </source>
</evidence>
<dbReference type="EMBL" id="BTRK01000004">
    <property type="protein sequence ID" value="GMR48756.1"/>
    <property type="molecule type" value="Genomic_DNA"/>
</dbReference>
<gene>
    <name evidence="3" type="ORF">PMAYCL1PPCAC_18951</name>
</gene>
<feature type="compositionally biased region" description="Low complexity" evidence="2">
    <location>
        <begin position="557"/>
        <end position="575"/>
    </location>
</feature>
<feature type="compositionally biased region" description="Low complexity" evidence="2">
    <location>
        <begin position="222"/>
        <end position="237"/>
    </location>
</feature>
<dbReference type="Proteomes" id="UP001328107">
    <property type="component" value="Unassembled WGS sequence"/>
</dbReference>
<keyword evidence="4" id="KW-1185">Reference proteome</keyword>
<dbReference type="PANTHER" id="PTHR15545:SF8">
    <property type="entry name" value="SLO-INTERACTING PROTEIN 1"/>
    <property type="match status" value="1"/>
</dbReference>
<feature type="region of interest" description="Disordered" evidence="2">
    <location>
        <begin position="191"/>
        <end position="280"/>
    </location>
</feature>
<feature type="compositionally biased region" description="Pro residues" evidence="2">
    <location>
        <begin position="326"/>
        <end position="345"/>
    </location>
</feature>
<protein>
    <submittedName>
        <fullName evidence="3">Uncharacterized protein</fullName>
    </submittedName>
</protein>
<keyword evidence="1" id="KW-0175">Coiled coil</keyword>
<comment type="caution">
    <text evidence="3">The sequence shown here is derived from an EMBL/GenBank/DDBJ whole genome shotgun (WGS) entry which is preliminary data.</text>
</comment>
<dbReference type="InterPro" id="IPR051971">
    <property type="entry name" value="E3_ubiquitin-PDZ_ligase"/>
</dbReference>
<organism evidence="3 4">
    <name type="scientific">Pristionchus mayeri</name>
    <dbReference type="NCBI Taxonomy" id="1317129"/>
    <lineage>
        <taxon>Eukaryota</taxon>
        <taxon>Metazoa</taxon>
        <taxon>Ecdysozoa</taxon>
        <taxon>Nematoda</taxon>
        <taxon>Chromadorea</taxon>
        <taxon>Rhabditida</taxon>
        <taxon>Rhabditina</taxon>
        <taxon>Diplogasteromorpha</taxon>
        <taxon>Diplogasteroidea</taxon>
        <taxon>Neodiplogasteridae</taxon>
        <taxon>Pristionchus</taxon>
    </lineage>
</organism>
<proteinExistence type="predicted"/>